<keyword evidence="2" id="KW-1185">Reference proteome</keyword>
<proteinExistence type="predicted"/>
<dbReference type="AlphaFoldDB" id="A0AAE0EHK2"/>
<evidence type="ECO:0000313" key="1">
    <source>
        <dbReference type="EMBL" id="KAK3228713.1"/>
    </source>
</evidence>
<reference evidence="1" key="1">
    <citation type="journal article" date="2023" name="Plant J.">
        <title>Genome sequences and population genomics provide insights into the demographic history, inbreeding, and mutation load of two 'living fossil' tree species of Dipteronia.</title>
        <authorList>
            <person name="Feng Y."/>
            <person name="Comes H.P."/>
            <person name="Chen J."/>
            <person name="Zhu S."/>
            <person name="Lu R."/>
            <person name="Zhang X."/>
            <person name="Li P."/>
            <person name="Qiu J."/>
            <person name="Olsen K.M."/>
            <person name="Qiu Y."/>
        </authorList>
    </citation>
    <scope>NUCLEOTIDE SEQUENCE</scope>
    <source>
        <strain evidence="1">NBL</strain>
    </source>
</reference>
<feature type="non-terminal residue" evidence="1">
    <location>
        <position position="65"/>
    </location>
</feature>
<dbReference type="EMBL" id="JANJYJ010000001">
    <property type="protein sequence ID" value="KAK3228713.1"/>
    <property type="molecule type" value="Genomic_DNA"/>
</dbReference>
<sequence length="65" mass="7425">FDELDVRKKVQISDQMLVVDRFSSLPETIIHYILSLMETKVPAGLELVRAVAESHRLEELDTDAI</sequence>
<comment type="caution">
    <text evidence="1">The sequence shown here is derived from an EMBL/GenBank/DDBJ whole genome shotgun (WGS) entry which is preliminary data.</text>
</comment>
<name>A0AAE0EHK2_9ROSI</name>
<organism evidence="1 2">
    <name type="scientific">Dipteronia sinensis</name>
    <dbReference type="NCBI Taxonomy" id="43782"/>
    <lineage>
        <taxon>Eukaryota</taxon>
        <taxon>Viridiplantae</taxon>
        <taxon>Streptophyta</taxon>
        <taxon>Embryophyta</taxon>
        <taxon>Tracheophyta</taxon>
        <taxon>Spermatophyta</taxon>
        <taxon>Magnoliopsida</taxon>
        <taxon>eudicotyledons</taxon>
        <taxon>Gunneridae</taxon>
        <taxon>Pentapetalae</taxon>
        <taxon>rosids</taxon>
        <taxon>malvids</taxon>
        <taxon>Sapindales</taxon>
        <taxon>Sapindaceae</taxon>
        <taxon>Hippocastanoideae</taxon>
        <taxon>Acereae</taxon>
        <taxon>Dipteronia</taxon>
    </lineage>
</organism>
<accession>A0AAE0EHK2</accession>
<gene>
    <name evidence="1" type="ORF">Dsin_000594</name>
</gene>
<evidence type="ECO:0000313" key="2">
    <source>
        <dbReference type="Proteomes" id="UP001281410"/>
    </source>
</evidence>
<protein>
    <submittedName>
        <fullName evidence="1">Uncharacterized protein</fullName>
    </submittedName>
</protein>
<dbReference type="Proteomes" id="UP001281410">
    <property type="component" value="Unassembled WGS sequence"/>
</dbReference>
<feature type="non-terminal residue" evidence="1">
    <location>
        <position position="1"/>
    </location>
</feature>